<dbReference type="SUPFAM" id="SSF55811">
    <property type="entry name" value="Nudix"/>
    <property type="match status" value="1"/>
</dbReference>
<feature type="domain" description="Nudix hydrolase" evidence="3">
    <location>
        <begin position="92"/>
        <end position="232"/>
    </location>
</feature>
<dbReference type="InterPro" id="IPR020476">
    <property type="entry name" value="Nudix_hydrolase"/>
</dbReference>
<comment type="cofactor">
    <cofactor evidence="1">
        <name>Mg(2+)</name>
        <dbReference type="ChEBI" id="CHEBI:18420"/>
    </cofactor>
</comment>
<evidence type="ECO:0000313" key="5">
    <source>
        <dbReference type="Proteomes" id="UP000555552"/>
    </source>
</evidence>
<dbReference type="Pfam" id="PF00293">
    <property type="entry name" value="NUDIX"/>
    <property type="match status" value="1"/>
</dbReference>
<sequence length="233" mass="25346">MSDADAVSPPGAREGRAAVEPLASPAERVRAVAVRLAAVAQSGLAFSPTAYDVERFETTRELAAELMSVLSGDDAAELALELERRDTGYATPKVDVRGVLIDASERVLLMRERSDGRWSAPGGWADPGDTPVSAALREVREETGYAADVVKLVGCWDRDARGHRPPMSVGVVKLFFLCRATGDVRPPDELETLDVGWFGLDELPELSQGRTTRWELERCVAHHRDPALPTELD</sequence>
<dbReference type="InterPro" id="IPR015797">
    <property type="entry name" value="NUDIX_hydrolase-like_dom_sf"/>
</dbReference>
<organism evidence="4 5">
    <name type="scientific">Pseudokineococcus marinus</name>
    <dbReference type="NCBI Taxonomy" id="351215"/>
    <lineage>
        <taxon>Bacteria</taxon>
        <taxon>Bacillati</taxon>
        <taxon>Actinomycetota</taxon>
        <taxon>Actinomycetes</taxon>
        <taxon>Kineosporiales</taxon>
        <taxon>Kineosporiaceae</taxon>
        <taxon>Pseudokineococcus</taxon>
    </lineage>
</organism>
<keyword evidence="5" id="KW-1185">Reference proteome</keyword>
<dbReference type="EMBL" id="JABEMA010000199">
    <property type="protein sequence ID" value="NNH23809.1"/>
    <property type="molecule type" value="Genomic_DNA"/>
</dbReference>
<dbReference type="RefSeq" id="WP_171203603.1">
    <property type="nucleotide sequence ID" value="NZ_BAAANP010000001.1"/>
</dbReference>
<dbReference type="PANTHER" id="PTHR43046">
    <property type="entry name" value="GDP-MANNOSE MANNOSYL HYDROLASE"/>
    <property type="match status" value="1"/>
</dbReference>
<keyword evidence="2" id="KW-0378">Hydrolase</keyword>
<dbReference type="GO" id="GO:0016787">
    <property type="term" value="F:hydrolase activity"/>
    <property type="evidence" value="ECO:0007669"/>
    <property type="project" value="UniProtKB-KW"/>
</dbReference>
<dbReference type="Gene3D" id="6.10.250.1120">
    <property type="match status" value="1"/>
</dbReference>
<comment type="caution">
    <text evidence="4">The sequence shown here is derived from an EMBL/GenBank/DDBJ whole genome shotgun (WGS) entry which is preliminary data.</text>
</comment>
<evidence type="ECO:0000256" key="2">
    <source>
        <dbReference type="ARBA" id="ARBA00022801"/>
    </source>
</evidence>
<gene>
    <name evidence="4" type="ORF">HLB09_12040</name>
</gene>
<evidence type="ECO:0000313" key="4">
    <source>
        <dbReference type="EMBL" id="NNH23809.1"/>
    </source>
</evidence>
<evidence type="ECO:0000256" key="1">
    <source>
        <dbReference type="ARBA" id="ARBA00001946"/>
    </source>
</evidence>
<dbReference type="Gene3D" id="3.90.79.10">
    <property type="entry name" value="Nucleoside Triphosphate Pyrophosphohydrolase"/>
    <property type="match status" value="1"/>
</dbReference>
<accession>A0A849BKJ9</accession>
<dbReference type="Pfam" id="PF12535">
    <property type="entry name" value="Nudix_N"/>
    <property type="match status" value="1"/>
</dbReference>
<evidence type="ECO:0000259" key="3">
    <source>
        <dbReference type="PROSITE" id="PS51462"/>
    </source>
</evidence>
<dbReference type="PANTHER" id="PTHR43046:SF16">
    <property type="entry name" value="ADP-RIBOSE PYROPHOSPHATASE YJHB-RELATED"/>
    <property type="match status" value="1"/>
</dbReference>
<dbReference type="Proteomes" id="UP000555552">
    <property type="component" value="Unassembled WGS sequence"/>
</dbReference>
<dbReference type="AlphaFoldDB" id="A0A849BKJ9"/>
<dbReference type="PROSITE" id="PS51462">
    <property type="entry name" value="NUDIX"/>
    <property type="match status" value="1"/>
</dbReference>
<proteinExistence type="predicted"/>
<name>A0A849BKJ9_9ACTN</name>
<reference evidence="4 5" key="1">
    <citation type="submission" date="2020-05" db="EMBL/GenBank/DDBJ databases">
        <title>MicrobeNet Type strains.</title>
        <authorList>
            <person name="Nicholson A.C."/>
        </authorList>
    </citation>
    <scope>NUCLEOTIDE SEQUENCE [LARGE SCALE GENOMIC DNA]</scope>
    <source>
        <strain evidence="4 5">JCM 14547</strain>
    </source>
</reference>
<protein>
    <submittedName>
        <fullName evidence="4">NUDIX domain-containing protein</fullName>
    </submittedName>
</protein>
<dbReference type="InterPro" id="IPR000086">
    <property type="entry name" value="NUDIX_hydrolase_dom"/>
</dbReference>
<dbReference type="InterPro" id="IPR059176">
    <property type="entry name" value="UDP-X_N"/>
</dbReference>
<dbReference type="PRINTS" id="PR00502">
    <property type="entry name" value="NUDIXFAMILY"/>
</dbReference>